<dbReference type="Pfam" id="PF22939">
    <property type="entry name" value="WHD_GPIID"/>
    <property type="match status" value="1"/>
</dbReference>
<dbReference type="Gene3D" id="1.25.40.20">
    <property type="entry name" value="Ankyrin repeat-containing domain"/>
    <property type="match status" value="1"/>
</dbReference>
<feature type="non-terminal residue" evidence="5">
    <location>
        <position position="681"/>
    </location>
</feature>
<dbReference type="SMART" id="SM00248">
    <property type="entry name" value="ANK"/>
    <property type="match status" value="5"/>
</dbReference>
<evidence type="ECO:0000256" key="1">
    <source>
        <dbReference type="ARBA" id="ARBA00022737"/>
    </source>
</evidence>
<feature type="repeat" description="ANK" evidence="2">
    <location>
        <begin position="518"/>
        <end position="550"/>
    </location>
</feature>
<dbReference type="EMBL" id="JARIHO010000027">
    <property type="protein sequence ID" value="KAJ7339863.1"/>
    <property type="molecule type" value="Genomic_DNA"/>
</dbReference>
<evidence type="ECO:0000313" key="6">
    <source>
        <dbReference type="Proteomes" id="UP001218218"/>
    </source>
</evidence>
<keyword evidence="6" id="KW-1185">Reference proteome</keyword>
<feature type="domain" description="GPI inositol-deacylase winged helix" evidence="3">
    <location>
        <begin position="307"/>
        <end position="387"/>
    </location>
</feature>
<dbReference type="InterPro" id="IPR002110">
    <property type="entry name" value="Ankyrin_rpt"/>
</dbReference>
<dbReference type="Proteomes" id="UP001218218">
    <property type="component" value="Unassembled WGS sequence"/>
</dbReference>
<dbReference type="InterPro" id="IPR027417">
    <property type="entry name" value="P-loop_NTPase"/>
</dbReference>
<dbReference type="SUPFAM" id="SSF52540">
    <property type="entry name" value="P-loop containing nucleoside triphosphate hydrolases"/>
    <property type="match status" value="1"/>
</dbReference>
<dbReference type="PANTHER" id="PTHR10039">
    <property type="entry name" value="AMELOGENIN"/>
    <property type="match status" value="1"/>
</dbReference>
<evidence type="ECO:0000313" key="5">
    <source>
        <dbReference type="EMBL" id="KAJ7339863.1"/>
    </source>
</evidence>
<dbReference type="PANTHER" id="PTHR10039:SF15">
    <property type="entry name" value="NACHT DOMAIN-CONTAINING PROTEIN"/>
    <property type="match status" value="1"/>
</dbReference>
<evidence type="ECO:0000259" key="4">
    <source>
        <dbReference type="Pfam" id="PF24883"/>
    </source>
</evidence>
<name>A0AAD7EP59_9AGAR</name>
<dbReference type="Pfam" id="PF12796">
    <property type="entry name" value="Ank_2"/>
    <property type="match status" value="1"/>
</dbReference>
<evidence type="ECO:0008006" key="7">
    <source>
        <dbReference type="Google" id="ProtNLM"/>
    </source>
</evidence>
<dbReference type="InterPro" id="IPR036770">
    <property type="entry name" value="Ankyrin_rpt-contain_sf"/>
</dbReference>
<dbReference type="InterPro" id="IPR054471">
    <property type="entry name" value="GPIID_WHD"/>
</dbReference>
<dbReference type="AlphaFoldDB" id="A0AAD7EP59"/>
<dbReference type="Gene3D" id="3.40.50.300">
    <property type="entry name" value="P-loop containing nucleotide triphosphate hydrolases"/>
    <property type="match status" value="1"/>
</dbReference>
<keyword evidence="2" id="KW-0040">ANK repeat</keyword>
<sequence length="681" mass="75685">INQEGKDIPRQDFLNWFSPINFFPRQADILRVRQEGTGEWLLADPKFQEWKIGSGKTLWCYGIPGAGKTVLASIAVKHLSDECEQNKTLGVACIYLNHKEANDQTQSKLLAALWRQLVYGMDVGSTAKKLYQQHQEKGTAPSLEEVLEVLSSSLEEFSSKVFIVVDAIDEYPDDQRCILLKHLAKLMGSKVNLMVTSRPHVPADPALPNVETLEIRARPEDIQKYVDVQIDLSPRLRNHVRERPDLRKDIHAKIIGTVHGMFLLAKLHIESLSTKLSIGAVRKALKELPEKLSKTYDVAMERIEAQNEEERRAACSTLIWIANAKRPLTVQELQVSLAVEPGTQQLDEDYLMSIDTIVSVCAGLVIVDEQLSVVRLVHYTTQQYLDNIQAQRFPDAQTEITCTLLTVLAFDGFPDLSWTKWGAILPPLVEYSQYCLVHAAGQHEGQLKDMLTEFLGRAFQWKKTLRKTEFSRGLRWDSPPWNYPDWPSQPSALWIAAAANLVETAKFLLEGAPLPQHSENPEIIVASYYGHLQMVELLVEKGADVTATGGIYGSALQAAVARGQVEMVKYLLGMELDQKYLNHKGGNYGTALCAACANGKVEVVNDLLLAGARPNCDGEEFGAPLHVAVLMGNTEMVNLLIGNNPNASNCTWKGVGTAVDVAGYIPNRPLFDLLIQTGLKG</sequence>
<evidence type="ECO:0000259" key="3">
    <source>
        <dbReference type="Pfam" id="PF22939"/>
    </source>
</evidence>
<dbReference type="SUPFAM" id="SSF48403">
    <property type="entry name" value="Ankyrin repeat"/>
    <property type="match status" value="1"/>
</dbReference>
<dbReference type="Pfam" id="PF00023">
    <property type="entry name" value="Ank"/>
    <property type="match status" value="1"/>
</dbReference>
<evidence type="ECO:0000256" key="2">
    <source>
        <dbReference type="PROSITE-ProRule" id="PRU00023"/>
    </source>
</evidence>
<accession>A0AAD7EP59</accession>
<keyword evidence="1" id="KW-0677">Repeat</keyword>
<gene>
    <name evidence="5" type="ORF">DFH08DRAFT_1013374</name>
</gene>
<proteinExistence type="predicted"/>
<feature type="domain" description="Nephrocystin 3-like N-terminal" evidence="4">
    <location>
        <begin position="36"/>
        <end position="198"/>
    </location>
</feature>
<organism evidence="5 6">
    <name type="scientific">Mycena albidolilacea</name>
    <dbReference type="NCBI Taxonomy" id="1033008"/>
    <lineage>
        <taxon>Eukaryota</taxon>
        <taxon>Fungi</taxon>
        <taxon>Dikarya</taxon>
        <taxon>Basidiomycota</taxon>
        <taxon>Agaricomycotina</taxon>
        <taxon>Agaricomycetes</taxon>
        <taxon>Agaricomycetidae</taxon>
        <taxon>Agaricales</taxon>
        <taxon>Marasmiineae</taxon>
        <taxon>Mycenaceae</taxon>
        <taxon>Mycena</taxon>
    </lineage>
</organism>
<dbReference type="InterPro" id="IPR056884">
    <property type="entry name" value="NPHP3-like_N"/>
</dbReference>
<dbReference type="Pfam" id="PF24883">
    <property type="entry name" value="NPHP3_N"/>
    <property type="match status" value="1"/>
</dbReference>
<dbReference type="PROSITE" id="PS50088">
    <property type="entry name" value="ANK_REPEAT"/>
    <property type="match status" value="1"/>
</dbReference>
<feature type="non-terminal residue" evidence="5">
    <location>
        <position position="1"/>
    </location>
</feature>
<reference evidence="5" key="1">
    <citation type="submission" date="2023-03" db="EMBL/GenBank/DDBJ databases">
        <title>Massive genome expansion in bonnet fungi (Mycena s.s.) driven by repeated elements and novel gene families across ecological guilds.</title>
        <authorList>
            <consortium name="Lawrence Berkeley National Laboratory"/>
            <person name="Harder C.B."/>
            <person name="Miyauchi S."/>
            <person name="Viragh M."/>
            <person name="Kuo A."/>
            <person name="Thoen E."/>
            <person name="Andreopoulos B."/>
            <person name="Lu D."/>
            <person name="Skrede I."/>
            <person name="Drula E."/>
            <person name="Henrissat B."/>
            <person name="Morin E."/>
            <person name="Kohler A."/>
            <person name="Barry K."/>
            <person name="LaButti K."/>
            <person name="Morin E."/>
            <person name="Salamov A."/>
            <person name="Lipzen A."/>
            <person name="Mereny Z."/>
            <person name="Hegedus B."/>
            <person name="Baldrian P."/>
            <person name="Stursova M."/>
            <person name="Weitz H."/>
            <person name="Taylor A."/>
            <person name="Grigoriev I.V."/>
            <person name="Nagy L.G."/>
            <person name="Martin F."/>
            <person name="Kauserud H."/>
        </authorList>
    </citation>
    <scope>NUCLEOTIDE SEQUENCE</scope>
    <source>
        <strain evidence="5">CBHHK002</strain>
    </source>
</reference>
<protein>
    <recommendedName>
        <fullName evidence="7">NACHT domain-containing protein</fullName>
    </recommendedName>
</protein>
<comment type="caution">
    <text evidence="5">The sequence shown here is derived from an EMBL/GenBank/DDBJ whole genome shotgun (WGS) entry which is preliminary data.</text>
</comment>